<reference evidence="2 3" key="1">
    <citation type="submission" date="2019-02" db="EMBL/GenBank/DDBJ databases">
        <authorList>
            <person name="Khodamoradi S."/>
            <person name="Hahnke R.L."/>
            <person name="Kaempfer P."/>
            <person name="Schumann P."/>
            <person name="Rohde M."/>
            <person name="Steinert M."/>
            <person name="Luzhetskyy A."/>
            <person name="Wink J."/>
            <person name="Ruckert C."/>
        </authorList>
    </citation>
    <scope>NUCLEOTIDE SEQUENCE [LARGE SCALE GENOMIC DNA]</scope>
    <source>
        <strain evidence="2 3">M2</strain>
    </source>
</reference>
<gene>
    <name evidence="2" type="ORF">EKD16_20790</name>
</gene>
<proteinExistence type="predicted"/>
<dbReference type="EMBL" id="CP036455">
    <property type="protein sequence ID" value="QBI55917.1"/>
    <property type="molecule type" value="Genomic_DNA"/>
</dbReference>
<feature type="compositionally biased region" description="Pro residues" evidence="1">
    <location>
        <begin position="214"/>
        <end position="224"/>
    </location>
</feature>
<accession>A0A4P6Q9V4</accession>
<feature type="compositionally biased region" description="Basic and acidic residues" evidence="1">
    <location>
        <begin position="239"/>
        <end position="248"/>
    </location>
</feature>
<evidence type="ECO:0000313" key="2">
    <source>
        <dbReference type="EMBL" id="QBI55917.1"/>
    </source>
</evidence>
<protein>
    <submittedName>
        <fullName evidence="2">Uncharacterized protein</fullName>
    </submittedName>
</protein>
<feature type="compositionally biased region" description="Pro residues" evidence="1">
    <location>
        <begin position="103"/>
        <end position="116"/>
    </location>
</feature>
<feature type="compositionally biased region" description="Low complexity" evidence="1">
    <location>
        <begin position="321"/>
        <end position="333"/>
    </location>
</feature>
<feature type="region of interest" description="Disordered" evidence="1">
    <location>
        <begin position="1"/>
        <end position="356"/>
    </location>
</feature>
<feature type="compositionally biased region" description="Basic and acidic residues" evidence="1">
    <location>
        <begin position="347"/>
        <end position="356"/>
    </location>
</feature>
<organism evidence="2 3">
    <name type="scientific">Streptomonospora litoralis</name>
    <dbReference type="NCBI Taxonomy" id="2498135"/>
    <lineage>
        <taxon>Bacteria</taxon>
        <taxon>Bacillati</taxon>
        <taxon>Actinomycetota</taxon>
        <taxon>Actinomycetes</taxon>
        <taxon>Streptosporangiales</taxon>
        <taxon>Nocardiopsidaceae</taxon>
        <taxon>Streptomonospora</taxon>
    </lineage>
</organism>
<evidence type="ECO:0000313" key="3">
    <source>
        <dbReference type="Proteomes" id="UP000292235"/>
    </source>
</evidence>
<name>A0A4P6Q9V4_9ACTN</name>
<dbReference type="Proteomes" id="UP000292235">
    <property type="component" value="Chromosome"/>
</dbReference>
<feature type="compositionally biased region" description="Basic and acidic residues" evidence="1">
    <location>
        <begin position="63"/>
        <end position="72"/>
    </location>
</feature>
<keyword evidence="3" id="KW-1185">Reference proteome</keyword>
<evidence type="ECO:0000256" key="1">
    <source>
        <dbReference type="SAM" id="MobiDB-lite"/>
    </source>
</evidence>
<sequence>MPVHPAMTANLWPRNTPSCDHKFTIDGPSRAESVSRAGFGAESSPGNRLDGTGAAQRRVVTRQRPESGENRALDAPTGPRRPNAAPPPGAPPASTRPVDRGPDPPPPSAPLFPVSPPDTRQTNKAAQQTRAAPPPRTATGEHPTRRPRAGPSAALGAAVPRQSARHPADQQGRPADPSRSSATHRHRRAPDPSTAGRTLRRPRRRCSPSVRPTPGRPTRPPSRPEPLLRHAPPPASTRPVDRGPDPPPRRRFSVQAPRRPADQQGRPADPSRSSATHRHRRAPDPSTAGRTLRRVAAFPCRRPAARETTRPPSRPEPSPRPTCVDCTSTPARSSARRRERAPQQGIPERRDGASPR</sequence>
<dbReference type="AlphaFoldDB" id="A0A4P6Q9V4"/>
<dbReference type="KEGG" id="strr:EKD16_20790"/>